<dbReference type="InterPro" id="IPR018062">
    <property type="entry name" value="HTH_AraC-typ_CS"/>
</dbReference>
<protein>
    <submittedName>
        <fullName evidence="6">AraC family transcriptional regulator</fullName>
    </submittedName>
</protein>
<dbReference type="PANTHER" id="PTHR46796:SF2">
    <property type="entry name" value="TRANSCRIPTIONAL REGULATORY PROTEIN"/>
    <property type="match status" value="1"/>
</dbReference>
<dbReference type="Gene3D" id="1.10.10.60">
    <property type="entry name" value="Homeodomain-like"/>
    <property type="match status" value="1"/>
</dbReference>
<keyword evidence="4" id="KW-0804">Transcription</keyword>
<dbReference type="EMBL" id="QFPO01000018">
    <property type="protein sequence ID" value="PZQ10838.1"/>
    <property type="molecule type" value="Genomic_DNA"/>
</dbReference>
<sequence>MQATPLAPRLRPGSGAAGIERLEAAFAGRPFAPHRHDTYAIGITSAGVQTFGYRGARRHCLVGDAHVLHPDELHDGAAGTEAGFGYRILYVDPAAIRHAIGGRPLPFVADPVIRTDAVDAGLRACLADLDAPLDELDATQMLASVGDLLLRHAHAQPLRAAPLALPALLRVRDLIVADPAARQPMSVYEAVAGLDRWTIARQFRLAFGTSPTRFRTMRRLDRARRAIAAGDPLRDAALEAGFADQSHLTRLFKRAYGMTPATWATALAPNGRAVTARR</sequence>
<evidence type="ECO:0000256" key="4">
    <source>
        <dbReference type="ARBA" id="ARBA00023163"/>
    </source>
</evidence>
<organism evidence="6 7">
    <name type="scientific">Rhodanobacter denitrificans</name>
    <dbReference type="NCBI Taxonomy" id="666685"/>
    <lineage>
        <taxon>Bacteria</taxon>
        <taxon>Pseudomonadati</taxon>
        <taxon>Pseudomonadota</taxon>
        <taxon>Gammaproteobacteria</taxon>
        <taxon>Lysobacterales</taxon>
        <taxon>Rhodanobacteraceae</taxon>
        <taxon>Rhodanobacter</taxon>
    </lineage>
</organism>
<gene>
    <name evidence="6" type="ORF">DI564_15210</name>
</gene>
<evidence type="ECO:0000256" key="2">
    <source>
        <dbReference type="ARBA" id="ARBA00023125"/>
    </source>
</evidence>
<dbReference type="SMART" id="SM00342">
    <property type="entry name" value="HTH_ARAC"/>
    <property type="match status" value="1"/>
</dbReference>
<dbReference type="PROSITE" id="PS00041">
    <property type="entry name" value="HTH_ARAC_FAMILY_1"/>
    <property type="match status" value="1"/>
</dbReference>
<evidence type="ECO:0000256" key="1">
    <source>
        <dbReference type="ARBA" id="ARBA00023015"/>
    </source>
</evidence>
<comment type="caution">
    <text evidence="6">The sequence shown here is derived from an EMBL/GenBank/DDBJ whole genome shotgun (WGS) entry which is preliminary data.</text>
</comment>
<evidence type="ECO:0000313" key="6">
    <source>
        <dbReference type="EMBL" id="PZQ10838.1"/>
    </source>
</evidence>
<dbReference type="InterPro" id="IPR009057">
    <property type="entry name" value="Homeodomain-like_sf"/>
</dbReference>
<keyword evidence="3" id="KW-0010">Activator</keyword>
<dbReference type="PROSITE" id="PS01124">
    <property type="entry name" value="HTH_ARAC_FAMILY_2"/>
    <property type="match status" value="1"/>
</dbReference>
<dbReference type="Pfam" id="PF02311">
    <property type="entry name" value="AraC_binding"/>
    <property type="match status" value="1"/>
</dbReference>
<dbReference type="Pfam" id="PF12833">
    <property type="entry name" value="HTH_18"/>
    <property type="match status" value="1"/>
</dbReference>
<dbReference type="Proteomes" id="UP000249046">
    <property type="component" value="Unassembled WGS sequence"/>
</dbReference>
<dbReference type="PANTHER" id="PTHR46796">
    <property type="entry name" value="HTH-TYPE TRANSCRIPTIONAL ACTIVATOR RHAS-RELATED"/>
    <property type="match status" value="1"/>
</dbReference>
<keyword evidence="1" id="KW-0805">Transcription regulation</keyword>
<dbReference type="SUPFAM" id="SSF51215">
    <property type="entry name" value="Regulatory protein AraC"/>
    <property type="match status" value="1"/>
</dbReference>
<dbReference type="GO" id="GO:0043565">
    <property type="term" value="F:sequence-specific DNA binding"/>
    <property type="evidence" value="ECO:0007669"/>
    <property type="project" value="InterPro"/>
</dbReference>
<dbReference type="SUPFAM" id="SSF46689">
    <property type="entry name" value="Homeodomain-like"/>
    <property type="match status" value="1"/>
</dbReference>
<name>A0A2W5K697_9GAMM</name>
<keyword evidence="2" id="KW-0238">DNA-binding</keyword>
<accession>A0A2W5K697</accession>
<feature type="domain" description="HTH araC/xylS-type" evidence="5">
    <location>
        <begin position="169"/>
        <end position="266"/>
    </location>
</feature>
<proteinExistence type="predicted"/>
<evidence type="ECO:0000313" key="7">
    <source>
        <dbReference type="Proteomes" id="UP000249046"/>
    </source>
</evidence>
<evidence type="ECO:0000256" key="3">
    <source>
        <dbReference type="ARBA" id="ARBA00023159"/>
    </source>
</evidence>
<evidence type="ECO:0000259" key="5">
    <source>
        <dbReference type="PROSITE" id="PS01124"/>
    </source>
</evidence>
<dbReference type="GO" id="GO:0003700">
    <property type="term" value="F:DNA-binding transcription factor activity"/>
    <property type="evidence" value="ECO:0007669"/>
    <property type="project" value="InterPro"/>
</dbReference>
<reference evidence="6 7" key="1">
    <citation type="submission" date="2017-08" db="EMBL/GenBank/DDBJ databases">
        <title>Infants hospitalized years apart are colonized by the same room-sourced microbial strains.</title>
        <authorList>
            <person name="Brooks B."/>
            <person name="Olm M.R."/>
            <person name="Firek B.A."/>
            <person name="Baker R."/>
            <person name="Thomas B.C."/>
            <person name="Morowitz M.J."/>
            <person name="Banfield J.F."/>
        </authorList>
    </citation>
    <scope>NUCLEOTIDE SEQUENCE [LARGE SCALE GENOMIC DNA]</scope>
    <source>
        <strain evidence="6">S2_005_003_R2_42</strain>
    </source>
</reference>
<dbReference type="InterPro" id="IPR003313">
    <property type="entry name" value="AraC-bd"/>
</dbReference>
<dbReference type="InterPro" id="IPR050204">
    <property type="entry name" value="AraC_XylS_family_regulators"/>
</dbReference>
<dbReference type="InterPro" id="IPR037923">
    <property type="entry name" value="HTH-like"/>
</dbReference>
<dbReference type="InterPro" id="IPR018060">
    <property type="entry name" value="HTH_AraC"/>
</dbReference>
<dbReference type="AlphaFoldDB" id="A0A2W5K697"/>